<dbReference type="InterPro" id="IPR036436">
    <property type="entry name" value="Disintegrin_dom_sf"/>
</dbReference>
<evidence type="ECO:0000256" key="1">
    <source>
        <dbReference type="PROSITE-ProRule" id="PRU00068"/>
    </source>
</evidence>
<keyword evidence="4" id="KW-1185">Reference proteome</keyword>
<feature type="domain" description="Disintegrin" evidence="2">
    <location>
        <begin position="1"/>
        <end position="51"/>
    </location>
</feature>
<protein>
    <recommendedName>
        <fullName evidence="2">Disintegrin domain-containing protein</fullName>
    </recommendedName>
</protein>
<dbReference type="Ensembl" id="ENSAMXT00000032945.1">
    <property type="protein sequence ID" value="ENSAMXP00000052766.1"/>
    <property type="gene ID" value="ENSAMXG00000037268.1"/>
</dbReference>
<reference evidence="3" key="3">
    <citation type="submission" date="2025-08" db="UniProtKB">
        <authorList>
            <consortium name="Ensembl"/>
        </authorList>
    </citation>
    <scope>IDENTIFICATION</scope>
</reference>
<accession>A0A3B1KFW2</accession>
<evidence type="ECO:0000259" key="2">
    <source>
        <dbReference type="PROSITE" id="PS50214"/>
    </source>
</evidence>
<dbReference type="InterPro" id="IPR001762">
    <property type="entry name" value="Disintegrin_dom"/>
</dbReference>
<evidence type="ECO:0000313" key="4">
    <source>
        <dbReference type="Proteomes" id="UP000018467"/>
    </source>
</evidence>
<reference evidence="4" key="2">
    <citation type="journal article" date="2014" name="Nat. Commun.">
        <title>The cavefish genome reveals candidate genes for eye loss.</title>
        <authorList>
            <person name="McGaugh S.E."/>
            <person name="Gross J.B."/>
            <person name="Aken B."/>
            <person name="Blin M."/>
            <person name="Borowsky R."/>
            <person name="Chalopin D."/>
            <person name="Hinaux H."/>
            <person name="Jeffery W.R."/>
            <person name="Keene A."/>
            <person name="Ma L."/>
            <person name="Minx P."/>
            <person name="Murphy D."/>
            <person name="O'Quin K.E."/>
            <person name="Retaux S."/>
            <person name="Rohner N."/>
            <person name="Searle S.M."/>
            <person name="Stahl B.A."/>
            <person name="Tabin C."/>
            <person name="Volff J.N."/>
            <person name="Yoshizawa M."/>
            <person name="Warren W.C."/>
        </authorList>
    </citation>
    <scope>NUCLEOTIDE SEQUENCE [LARGE SCALE GENOMIC DNA]</scope>
    <source>
        <strain evidence="4">female</strain>
    </source>
</reference>
<evidence type="ECO:0000313" key="3">
    <source>
        <dbReference type="Ensembl" id="ENSAMXP00000052766.1"/>
    </source>
</evidence>
<dbReference type="SMART" id="SM00050">
    <property type="entry name" value="DISIN"/>
    <property type="match status" value="1"/>
</dbReference>
<dbReference type="AlphaFoldDB" id="A0A3B1KFW2"/>
<organism evidence="3 4">
    <name type="scientific">Astyanax mexicanus</name>
    <name type="common">Blind cave fish</name>
    <name type="synonym">Astyanax fasciatus mexicanus</name>
    <dbReference type="NCBI Taxonomy" id="7994"/>
    <lineage>
        <taxon>Eukaryota</taxon>
        <taxon>Metazoa</taxon>
        <taxon>Chordata</taxon>
        <taxon>Craniata</taxon>
        <taxon>Vertebrata</taxon>
        <taxon>Euteleostomi</taxon>
        <taxon>Actinopterygii</taxon>
        <taxon>Neopterygii</taxon>
        <taxon>Teleostei</taxon>
        <taxon>Ostariophysi</taxon>
        <taxon>Characiformes</taxon>
        <taxon>Characoidei</taxon>
        <taxon>Acestrorhamphidae</taxon>
        <taxon>Acestrorhamphinae</taxon>
        <taxon>Astyanax</taxon>
    </lineage>
</organism>
<dbReference type="InParanoid" id="A0A3B1KFW2"/>
<dbReference type="PROSITE" id="PS50214">
    <property type="entry name" value="DISINTEGRIN_2"/>
    <property type="match status" value="1"/>
</dbReference>
<dbReference type="Gene3D" id="4.10.70.10">
    <property type="entry name" value="Disintegrin domain"/>
    <property type="match status" value="1"/>
</dbReference>
<reference evidence="4" key="1">
    <citation type="submission" date="2013-03" db="EMBL/GenBank/DDBJ databases">
        <authorList>
            <person name="Jeffery W."/>
            <person name="Warren W."/>
            <person name="Wilson R.K."/>
        </authorList>
    </citation>
    <scope>NUCLEOTIDE SEQUENCE</scope>
    <source>
        <strain evidence="4">female</strain>
    </source>
</reference>
<sequence>GQECSNPCCNATTCRLTEGSQCADGACCRDCKVRTSRRAATASTASCPKKEDQCIKMWGSGEEIN</sequence>
<proteinExistence type="predicted"/>
<comment type="caution">
    <text evidence="1">Lacks conserved residue(s) required for the propagation of feature annotation.</text>
</comment>
<dbReference type="Proteomes" id="UP000018467">
    <property type="component" value="Unassembled WGS sequence"/>
</dbReference>
<dbReference type="SUPFAM" id="SSF57552">
    <property type="entry name" value="Blood coagulation inhibitor (disintegrin)"/>
    <property type="match status" value="1"/>
</dbReference>
<reference evidence="3" key="4">
    <citation type="submission" date="2025-09" db="UniProtKB">
        <authorList>
            <consortium name="Ensembl"/>
        </authorList>
    </citation>
    <scope>IDENTIFICATION</scope>
</reference>
<dbReference type="Bgee" id="ENSAMXG00000037268">
    <property type="expression patterns" value="Expressed in zone of skin and 4 other cell types or tissues"/>
</dbReference>
<name>A0A3B1KFW2_ASTMX</name>
<dbReference type="GeneTree" id="ENSGT00940000182301"/>